<evidence type="ECO:0000256" key="2">
    <source>
        <dbReference type="ARBA" id="ARBA00019180"/>
    </source>
</evidence>
<reference evidence="4" key="1">
    <citation type="submission" date="2021-04" db="EMBL/GenBank/DDBJ databases">
        <authorList>
            <person name="Tunstrom K."/>
        </authorList>
    </citation>
    <scope>NUCLEOTIDE SEQUENCE</scope>
</reference>
<keyword evidence="5" id="KW-1185">Reference proteome</keyword>
<dbReference type="AlphaFoldDB" id="A0A8S3XM20"/>
<dbReference type="EMBL" id="CAJQZP010001196">
    <property type="protein sequence ID" value="CAG5028069.1"/>
    <property type="molecule type" value="Genomic_DNA"/>
</dbReference>
<sequence length="231" mass="26744">MSLFGEVAEPNSRNIWEDWDEIINESDDSNSKLQWDNQVEINKTIDSFYLLDGKYLKQFVNTTSQHLQLVNTVKEVNLYLYEIHTHNHNKYICTIMDYNLILSSEVVQLLHPYFEFCKNVLTIQCISMSEYRTNQLNTQACVIRGIYTSKALNTSELDIPKLEQPNILSGVPAGIITLREHLDQIGIALICYIEYTEDYQIEELQKLLHTLEIGSNIQKGPSIFLSSNLYI</sequence>
<dbReference type="Proteomes" id="UP000691718">
    <property type="component" value="Unassembled WGS sequence"/>
</dbReference>
<protein>
    <recommendedName>
        <fullName evidence="2">Proteasome assembly chaperone 1</fullName>
    </recommendedName>
</protein>
<evidence type="ECO:0000256" key="1">
    <source>
        <dbReference type="ARBA" id="ARBA00005261"/>
    </source>
</evidence>
<dbReference type="GO" id="GO:0080129">
    <property type="term" value="P:proteasome core complex assembly"/>
    <property type="evidence" value="ECO:0007669"/>
    <property type="project" value="TreeGrafter"/>
</dbReference>
<dbReference type="InterPro" id="IPR016565">
    <property type="entry name" value="Proteasome_assmbl_chp_1"/>
</dbReference>
<dbReference type="PANTHER" id="PTHR15069">
    <property type="entry name" value="PROTEASOME ASSEMBLY CHAPERONE 1"/>
    <property type="match status" value="1"/>
</dbReference>
<dbReference type="PANTHER" id="PTHR15069:SF1">
    <property type="entry name" value="PROTEASOME ASSEMBLY CHAPERONE 1"/>
    <property type="match status" value="1"/>
</dbReference>
<evidence type="ECO:0000313" key="4">
    <source>
        <dbReference type="EMBL" id="CAG5028069.1"/>
    </source>
</evidence>
<comment type="caution">
    <text evidence="4">The sequence shown here is derived from an EMBL/GenBank/DDBJ whole genome shotgun (WGS) entry which is preliminary data.</text>
</comment>
<comment type="similarity">
    <text evidence="1">Belongs to the PSMG1 family.</text>
</comment>
<name>A0A8S3XM20_PARAO</name>
<dbReference type="OrthoDB" id="17536at2759"/>
<organism evidence="4 5">
    <name type="scientific">Parnassius apollo</name>
    <name type="common">Apollo butterfly</name>
    <name type="synonym">Papilio apollo</name>
    <dbReference type="NCBI Taxonomy" id="110799"/>
    <lineage>
        <taxon>Eukaryota</taxon>
        <taxon>Metazoa</taxon>
        <taxon>Ecdysozoa</taxon>
        <taxon>Arthropoda</taxon>
        <taxon>Hexapoda</taxon>
        <taxon>Insecta</taxon>
        <taxon>Pterygota</taxon>
        <taxon>Neoptera</taxon>
        <taxon>Endopterygota</taxon>
        <taxon>Lepidoptera</taxon>
        <taxon>Glossata</taxon>
        <taxon>Ditrysia</taxon>
        <taxon>Papilionoidea</taxon>
        <taxon>Papilionidae</taxon>
        <taxon>Parnassiinae</taxon>
        <taxon>Parnassini</taxon>
        <taxon>Parnassius</taxon>
        <taxon>Parnassius</taxon>
    </lineage>
</organism>
<keyword evidence="3" id="KW-0143">Chaperone</keyword>
<dbReference type="GO" id="GO:0005783">
    <property type="term" value="C:endoplasmic reticulum"/>
    <property type="evidence" value="ECO:0007669"/>
    <property type="project" value="InterPro"/>
</dbReference>
<evidence type="ECO:0000313" key="5">
    <source>
        <dbReference type="Proteomes" id="UP000691718"/>
    </source>
</evidence>
<proteinExistence type="inferred from homology"/>
<accession>A0A8S3XM20</accession>
<dbReference type="GO" id="GO:0070628">
    <property type="term" value="F:proteasome binding"/>
    <property type="evidence" value="ECO:0007669"/>
    <property type="project" value="TreeGrafter"/>
</dbReference>
<gene>
    <name evidence="4" type="ORF">PAPOLLO_LOCUS18954</name>
</gene>
<evidence type="ECO:0000256" key="3">
    <source>
        <dbReference type="ARBA" id="ARBA00023186"/>
    </source>
</evidence>